<protein>
    <recommendedName>
        <fullName evidence="3">Lipopolysaccharide biosynthesis protein</fullName>
    </recommendedName>
</protein>
<name>A0AAW7I1N2_9GAMM</name>
<sequence length="336" mass="39370">MSDFVGKKVLFICPAFFGYEKEIQAELVSLGATVDFYDERPFRSSILKIINRLNFKFLIRKIINDHYNNILTVANIKKYDILFVVNPETMSVDFLKKINNLCPNLYSVIYLWDSIKNKKHALSLINEFDRVFTFDKGDIDIHGSIEFLPLFFTRTYDRRYYNDEPPCSHLKYKASFIGTAHSDRFNLVKMLMSQISILSSKNFLFLYCPSKLLFFLKKFISREYQGISLSDVSFRSMNSSEISHVLMNSEVVIDIEHPNQSGLTMRTIEILGLQKKLITTNKNIINYDFYHPDNICVVDRSNPCINEGFMFSRFKSTDVEILERYTLCHWLKTLLL</sequence>
<dbReference type="RefSeq" id="WP_290022685.1">
    <property type="nucleotide sequence ID" value="NZ_JAOPLV010000010.1"/>
</dbReference>
<organism evidence="1 2">
    <name type="scientific">Aeromonas bestiarum</name>
    <dbReference type="NCBI Taxonomy" id="105751"/>
    <lineage>
        <taxon>Bacteria</taxon>
        <taxon>Pseudomonadati</taxon>
        <taxon>Pseudomonadota</taxon>
        <taxon>Gammaproteobacteria</taxon>
        <taxon>Aeromonadales</taxon>
        <taxon>Aeromonadaceae</taxon>
        <taxon>Aeromonas</taxon>
    </lineage>
</organism>
<reference evidence="1" key="1">
    <citation type="submission" date="2023-08" db="EMBL/GenBank/DDBJ databases">
        <title>WGS of Aeromonas isolates.</title>
        <authorList>
            <person name="Lee H."/>
        </authorList>
    </citation>
    <scope>NUCLEOTIDE SEQUENCE</scope>
    <source>
        <strain evidence="1">SL22</strain>
    </source>
</reference>
<dbReference type="EMBL" id="JAOPLV010000010">
    <property type="protein sequence ID" value="MDM5141686.1"/>
    <property type="molecule type" value="Genomic_DNA"/>
</dbReference>
<evidence type="ECO:0008006" key="3">
    <source>
        <dbReference type="Google" id="ProtNLM"/>
    </source>
</evidence>
<comment type="caution">
    <text evidence="1">The sequence shown here is derived from an EMBL/GenBank/DDBJ whole genome shotgun (WGS) entry which is preliminary data.</text>
</comment>
<proteinExistence type="predicted"/>
<evidence type="ECO:0000313" key="2">
    <source>
        <dbReference type="Proteomes" id="UP001168216"/>
    </source>
</evidence>
<accession>A0AAW7I1N2</accession>
<evidence type="ECO:0000313" key="1">
    <source>
        <dbReference type="EMBL" id="MDM5141686.1"/>
    </source>
</evidence>
<dbReference type="AlphaFoldDB" id="A0AAW7I1N2"/>
<dbReference type="Proteomes" id="UP001168216">
    <property type="component" value="Unassembled WGS sequence"/>
</dbReference>
<gene>
    <name evidence="1" type="ORF">OB959_18105</name>
</gene>